<name>A0A9W9AD82_9AGAR</name>
<feature type="compositionally biased region" description="Basic residues" evidence="1">
    <location>
        <begin position="354"/>
        <end position="364"/>
    </location>
</feature>
<organism evidence="2 3">
    <name type="scientific">Lentinula aciculospora</name>
    <dbReference type="NCBI Taxonomy" id="153920"/>
    <lineage>
        <taxon>Eukaryota</taxon>
        <taxon>Fungi</taxon>
        <taxon>Dikarya</taxon>
        <taxon>Basidiomycota</taxon>
        <taxon>Agaricomycotina</taxon>
        <taxon>Agaricomycetes</taxon>
        <taxon>Agaricomycetidae</taxon>
        <taxon>Agaricales</taxon>
        <taxon>Marasmiineae</taxon>
        <taxon>Omphalotaceae</taxon>
        <taxon>Lentinula</taxon>
    </lineage>
</organism>
<feature type="compositionally biased region" description="Polar residues" evidence="1">
    <location>
        <begin position="542"/>
        <end position="551"/>
    </location>
</feature>
<dbReference type="Proteomes" id="UP001150266">
    <property type="component" value="Unassembled WGS sequence"/>
</dbReference>
<gene>
    <name evidence="2" type="ORF">J3R30DRAFT_2576174</name>
</gene>
<proteinExistence type="predicted"/>
<evidence type="ECO:0000256" key="1">
    <source>
        <dbReference type="SAM" id="MobiDB-lite"/>
    </source>
</evidence>
<dbReference type="AlphaFoldDB" id="A0A9W9AD82"/>
<feature type="compositionally biased region" description="Low complexity" evidence="1">
    <location>
        <begin position="455"/>
        <end position="469"/>
    </location>
</feature>
<evidence type="ECO:0000313" key="3">
    <source>
        <dbReference type="Proteomes" id="UP001150266"/>
    </source>
</evidence>
<sequence length="660" mass="71983">MSSTAHSNFFQRGRINANDLGKQDPKFILDYATRYDVPKTLAPEEIVSKIFEGRREFIPILPNHTWALEDDRIVLIERREPPKHPRYQSSPSNTRPIGDAFPEPPEDTYSRSPSPTSEFAEERPTPSRLPLVYPPVGLGSQPVPEDWLQQMLEQYQEDHETVVSDLQKLVEEVESVSYETVRVMSKIRNEQEDTWHLLDTVKEVCGNEFLDKILRDVHATTRFELSRKLSASGAPLQTVLPTTEGESGGTIRSKKFTKDKQIFSVSGGPALPLHTSGDGILPSPASEVRVSPAIMSPVETSVAQESAATATAIAFHPPAAAPEPGSSVAQSSATSDLTNTVNLPTGSSVPSHTLRGRSSNKRARPISLENTSDDVDSVAQRLKRRKASLSGHEDLTPRDSTSTGSPPPTTSFTLPSVPADGPSSSRQHAQRPDKFFTLREPIPPSGPAATGSIQAAASSSDPSTTTTEATRPEEPVNLWTARAPNPPVGPRRKHELVPFEVSPSPDPLDSSQSVHNDSQLGAEDVPHTTSSTFSQPESSSTRPTTSIQPIASSSQSTTNSSQPIPSSSQPVQQRRAAPLKRASERLIMNSDGTLEIINIDTPERIAASEELVRDAQRRGHRFTLASIAEQCAPRYPFLFAGKKEDDYHSICPPSPRASWR</sequence>
<keyword evidence="3" id="KW-1185">Reference proteome</keyword>
<dbReference type="EMBL" id="JAOTPV010000007">
    <property type="protein sequence ID" value="KAJ4480088.1"/>
    <property type="molecule type" value="Genomic_DNA"/>
</dbReference>
<comment type="caution">
    <text evidence="2">The sequence shown here is derived from an EMBL/GenBank/DDBJ whole genome shotgun (WGS) entry which is preliminary data.</text>
</comment>
<protein>
    <submittedName>
        <fullName evidence="2">Uncharacterized protein</fullName>
    </submittedName>
</protein>
<accession>A0A9W9AD82</accession>
<reference evidence="2" key="1">
    <citation type="submission" date="2022-08" db="EMBL/GenBank/DDBJ databases">
        <title>A Global Phylogenomic Analysis of the Shiitake Genus Lentinula.</title>
        <authorList>
            <consortium name="DOE Joint Genome Institute"/>
            <person name="Sierra-Patev S."/>
            <person name="Min B."/>
            <person name="Naranjo-Ortiz M."/>
            <person name="Looney B."/>
            <person name="Konkel Z."/>
            <person name="Slot J.C."/>
            <person name="Sakamoto Y."/>
            <person name="Steenwyk J.L."/>
            <person name="Rokas A."/>
            <person name="Carro J."/>
            <person name="Camarero S."/>
            <person name="Ferreira P."/>
            <person name="Molpeceres G."/>
            <person name="Ruiz-Duenas F.J."/>
            <person name="Serrano A."/>
            <person name="Henrissat B."/>
            <person name="Drula E."/>
            <person name="Hughes K.W."/>
            <person name="Mata J.L."/>
            <person name="Ishikawa N.K."/>
            <person name="Vargas-Isla R."/>
            <person name="Ushijima S."/>
            <person name="Smith C.A."/>
            <person name="Ahrendt S."/>
            <person name="Andreopoulos W."/>
            <person name="He G."/>
            <person name="Labutti K."/>
            <person name="Lipzen A."/>
            <person name="Ng V."/>
            <person name="Riley R."/>
            <person name="Sandor L."/>
            <person name="Barry K."/>
            <person name="Martinez A.T."/>
            <person name="Xiao Y."/>
            <person name="Gibbons J.G."/>
            <person name="Terashima K."/>
            <person name="Grigoriev I.V."/>
            <person name="Hibbett D.S."/>
        </authorList>
    </citation>
    <scope>NUCLEOTIDE SEQUENCE</scope>
    <source>
        <strain evidence="2">JLM2183</strain>
    </source>
</reference>
<feature type="compositionally biased region" description="Low complexity" evidence="1">
    <location>
        <begin position="398"/>
        <end position="418"/>
    </location>
</feature>
<feature type="compositionally biased region" description="Polar residues" evidence="1">
    <location>
        <begin position="327"/>
        <end position="351"/>
    </location>
</feature>
<dbReference type="OrthoDB" id="2953958at2759"/>
<feature type="compositionally biased region" description="Low complexity" evidence="1">
    <location>
        <begin position="552"/>
        <end position="573"/>
    </location>
</feature>
<feature type="compositionally biased region" description="Low complexity" evidence="1">
    <location>
        <begin position="528"/>
        <end position="541"/>
    </location>
</feature>
<feature type="region of interest" description="Disordered" evidence="1">
    <location>
        <begin position="79"/>
        <end position="128"/>
    </location>
</feature>
<feature type="region of interest" description="Disordered" evidence="1">
    <location>
        <begin position="317"/>
        <end position="584"/>
    </location>
</feature>
<evidence type="ECO:0000313" key="2">
    <source>
        <dbReference type="EMBL" id="KAJ4480088.1"/>
    </source>
</evidence>